<proteinExistence type="predicted"/>
<dbReference type="Pfam" id="PF06245">
    <property type="entry name" value="DUF1015"/>
    <property type="match status" value="1"/>
</dbReference>
<accession>A0A3B0YJY1</accession>
<dbReference type="EMBL" id="UOFN01000059">
    <property type="protein sequence ID" value="VAW76433.1"/>
    <property type="molecule type" value="Genomic_DNA"/>
</dbReference>
<sequence length="154" mass="16837">MKDLNGLSEMQFMEKIAAAFDVNQSAEPVAPGQPGEFGMYLSGQWYKLNIHPELIPEDPVARLDVSLLANNLLEPVLGISDPRTDVRIDFVGGVRGLEGLEKRIDSGEMTAAFSMFATTMEDLMAVADANKVMPPKSTWFEPKLADGLVSHVLD</sequence>
<dbReference type="PANTHER" id="PTHR36454:SF1">
    <property type="entry name" value="DUF1015 DOMAIN-CONTAINING PROTEIN"/>
    <property type="match status" value="1"/>
</dbReference>
<protein>
    <recommendedName>
        <fullName evidence="2">DUF1015 domain-containing protein</fullName>
    </recommendedName>
</protein>
<dbReference type="InterPro" id="IPR008323">
    <property type="entry name" value="UCP033563"/>
</dbReference>
<evidence type="ECO:0008006" key="2">
    <source>
        <dbReference type="Google" id="ProtNLM"/>
    </source>
</evidence>
<evidence type="ECO:0000313" key="1">
    <source>
        <dbReference type="EMBL" id="VAW76433.1"/>
    </source>
</evidence>
<reference evidence="1" key="1">
    <citation type="submission" date="2018-06" db="EMBL/GenBank/DDBJ databases">
        <authorList>
            <person name="Zhirakovskaya E."/>
        </authorList>
    </citation>
    <scope>NUCLEOTIDE SEQUENCE</scope>
</reference>
<organism evidence="1">
    <name type="scientific">hydrothermal vent metagenome</name>
    <dbReference type="NCBI Taxonomy" id="652676"/>
    <lineage>
        <taxon>unclassified sequences</taxon>
        <taxon>metagenomes</taxon>
        <taxon>ecological metagenomes</taxon>
    </lineage>
</organism>
<gene>
    <name evidence="1" type="ORF">MNBD_GAMMA15-1723</name>
</gene>
<name>A0A3B0YJY1_9ZZZZ</name>
<dbReference type="AlphaFoldDB" id="A0A3B0YJY1"/>
<dbReference type="PANTHER" id="PTHR36454">
    <property type="entry name" value="LMO2823 PROTEIN"/>
    <property type="match status" value="1"/>
</dbReference>